<evidence type="ECO:0000256" key="2">
    <source>
        <dbReference type="SAM" id="Phobius"/>
    </source>
</evidence>
<reference evidence="4 5" key="1">
    <citation type="journal article" date="2020" name="ISME J.">
        <title>Uncovering the hidden diversity of litter-decomposition mechanisms in mushroom-forming fungi.</title>
        <authorList>
            <person name="Floudas D."/>
            <person name="Bentzer J."/>
            <person name="Ahren D."/>
            <person name="Johansson T."/>
            <person name="Persson P."/>
            <person name="Tunlid A."/>
        </authorList>
    </citation>
    <scope>NUCLEOTIDE SEQUENCE [LARGE SCALE GENOMIC DNA]</scope>
    <source>
        <strain evidence="4 5">CBS 406.79</strain>
    </source>
</reference>
<accession>A0A8H5FXX7</accession>
<name>A0A8H5FXX7_9AGAR</name>
<protein>
    <recommendedName>
        <fullName evidence="3">DUF6534 domain-containing protein</fullName>
    </recommendedName>
</protein>
<feature type="transmembrane region" description="Helical" evidence="2">
    <location>
        <begin position="6"/>
        <end position="27"/>
    </location>
</feature>
<dbReference type="Proteomes" id="UP000518752">
    <property type="component" value="Unassembled WGS sequence"/>
</dbReference>
<sequence length="357" mass="39412">MSDIPLLLGPLLIGAYLSAILYGILIVQASRFINHMHGPIFRLHGIVLHLIFMSHGKYEVLIVVYRDRIVMRYFLIFLLLAETANVATDFLAAWEPLVAQNGSPRALEISPTGIHPEPILTSLISTGVQIFMGWRIRMLTSSRLLFGIIIVLAFTSLASGITSTIYLSMLPAYADFSRSDGPIYTWLITATAADVTIAVSMVAHLVRRRGVSPRTNSVINRIIRMMVQTGVLTSVAAIADLVTYAFSPIHLGLFFGKAIHNLFIIKVRFEIGSLNARIELNQMLDQQDDSFSIHLTRLELHPNQSAPISDSHGSTDTTSVPRFAARLDTHSSDQRTKLYSNDSAMTPKPLGDLDSAV</sequence>
<dbReference type="AlphaFoldDB" id="A0A8H5FXX7"/>
<keyword evidence="2" id="KW-0812">Transmembrane</keyword>
<organism evidence="4 5">
    <name type="scientific">Collybiopsis confluens</name>
    <dbReference type="NCBI Taxonomy" id="2823264"/>
    <lineage>
        <taxon>Eukaryota</taxon>
        <taxon>Fungi</taxon>
        <taxon>Dikarya</taxon>
        <taxon>Basidiomycota</taxon>
        <taxon>Agaricomycotina</taxon>
        <taxon>Agaricomycetes</taxon>
        <taxon>Agaricomycetidae</taxon>
        <taxon>Agaricales</taxon>
        <taxon>Marasmiineae</taxon>
        <taxon>Omphalotaceae</taxon>
        <taxon>Collybiopsis</taxon>
    </lineage>
</organism>
<keyword evidence="2" id="KW-1133">Transmembrane helix</keyword>
<dbReference type="EMBL" id="JAACJN010000271">
    <property type="protein sequence ID" value="KAF5353039.1"/>
    <property type="molecule type" value="Genomic_DNA"/>
</dbReference>
<gene>
    <name evidence="4" type="ORF">D9757_011861</name>
</gene>
<feature type="transmembrane region" description="Helical" evidence="2">
    <location>
        <begin position="144"/>
        <end position="167"/>
    </location>
</feature>
<evidence type="ECO:0000259" key="3">
    <source>
        <dbReference type="Pfam" id="PF20152"/>
    </source>
</evidence>
<dbReference type="PANTHER" id="PTHR40465">
    <property type="entry name" value="CHROMOSOME 1, WHOLE GENOME SHOTGUN SEQUENCE"/>
    <property type="match status" value="1"/>
</dbReference>
<dbReference type="InterPro" id="IPR045339">
    <property type="entry name" value="DUF6534"/>
</dbReference>
<dbReference type="Pfam" id="PF20152">
    <property type="entry name" value="DUF6534"/>
    <property type="match status" value="1"/>
</dbReference>
<evidence type="ECO:0000313" key="4">
    <source>
        <dbReference type="EMBL" id="KAF5353039.1"/>
    </source>
</evidence>
<dbReference type="PANTHER" id="PTHR40465:SF1">
    <property type="entry name" value="DUF6534 DOMAIN-CONTAINING PROTEIN"/>
    <property type="match status" value="1"/>
</dbReference>
<feature type="transmembrane region" description="Helical" evidence="2">
    <location>
        <begin position="183"/>
        <end position="206"/>
    </location>
</feature>
<feature type="region of interest" description="Disordered" evidence="1">
    <location>
        <begin position="335"/>
        <end position="357"/>
    </location>
</feature>
<feature type="transmembrane region" description="Helical" evidence="2">
    <location>
        <begin position="218"/>
        <end position="239"/>
    </location>
</feature>
<evidence type="ECO:0000313" key="5">
    <source>
        <dbReference type="Proteomes" id="UP000518752"/>
    </source>
</evidence>
<evidence type="ECO:0000256" key="1">
    <source>
        <dbReference type="SAM" id="MobiDB-lite"/>
    </source>
</evidence>
<keyword evidence="5" id="KW-1185">Reference proteome</keyword>
<feature type="domain" description="DUF6534" evidence="3">
    <location>
        <begin position="190"/>
        <end position="261"/>
    </location>
</feature>
<proteinExistence type="predicted"/>
<dbReference type="OrthoDB" id="3265526at2759"/>
<keyword evidence="2" id="KW-0472">Membrane</keyword>
<comment type="caution">
    <text evidence="4">The sequence shown here is derived from an EMBL/GenBank/DDBJ whole genome shotgun (WGS) entry which is preliminary data.</text>
</comment>